<gene>
    <name evidence="1" type="ORF">BO97DRAFT_439106</name>
</gene>
<dbReference type="OrthoDB" id="4487982at2759"/>
<dbReference type="GeneID" id="37202246"/>
<dbReference type="AlphaFoldDB" id="A0A395HF74"/>
<protein>
    <submittedName>
        <fullName evidence="1">Uncharacterized protein</fullName>
    </submittedName>
</protein>
<dbReference type="VEuPathDB" id="FungiDB:BO97DRAFT_439106"/>
<evidence type="ECO:0000313" key="1">
    <source>
        <dbReference type="EMBL" id="RAL06507.1"/>
    </source>
</evidence>
<dbReference type="RefSeq" id="XP_025545661.1">
    <property type="nucleotide sequence ID" value="XM_025697957.1"/>
</dbReference>
<proteinExistence type="predicted"/>
<reference evidence="1 2" key="1">
    <citation type="submission" date="2018-02" db="EMBL/GenBank/DDBJ databases">
        <title>The genomes of Aspergillus section Nigri reveals drivers in fungal speciation.</title>
        <authorList>
            <consortium name="DOE Joint Genome Institute"/>
            <person name="Vesth T.C."/>
            <person name="Nybo J."/>
            <person name="Theobald S."/>
            <person name="Brandl J."/>
            <person name="Frisvad J.C."/>
            <person name="Nielsen K.F."/>
            <person name="Lyhne E.K."/>
            <person name="Kogle M.E."/>
            <person name="Kuo A."/>
            <person name="Riley R."/>
            <person name="Clum A."/>
            <person name="Nolan M."/>
            <person name="Lipzen A."/>
            <person name="Salamov A."/>
            <person name="Henrissat B."/>
            <person name="Wiebenga A."/>
            <person name="De vries R.P."/>
            <person name="Grigoriev I.V."/>
            <person name="Mortensen U.H."/>
            <person name="Andersen M.R."/>
            <person name="Baker S.E."/>
        </authorList>
    </citation>
    <scope>NUCLEOTIDE SEQUENCE [LARGE SCALE GENOMIC DNA]</scope>
    <source>
        <strain evidence="1 2">CBS 101889</strain>
    </source>
</reference>
<sequence length="517" mass="57881">MACLAEADADNRELCIVMPHGKPLAGIACFLLCHDRYGAHVLLSSLRGLSFMAESPAQERLCCRRTPGSHIPDNSQVSGHGMLFPKSLVHGVTLLLNRLSAGHLMNFTWGYSWLPKGILDLEGYIPQFQPQITSLALYTRSADDGDDGGCIITEDINVDGLVKLRHLRALVWHGISTRRHAFILETCIRHNSGTLERLDLRLSDGTVYPTSSMTYMRKRPSFPNLRTVTLKNVPILEHGLMADLVSQSASVEIIGPQISGLRQNAAMKEQDLDLIREIGWHRGRNRLYRAHYRLFKELQEMIRTGINDLLTLYCGETASLGGIQGLLDLYCSQSFLPFQETVELLCLFYLDPRLDVEKCESILNCCSQPLPSRTKLLALLRLHCSQPLPTTGDVPELLKRLASPYPALALVERTLVRHCSQRVPSLSDVVKLLNLFYSQPGLSLSQAEEHLSRFSSQPSPPLKSIIESLTQFKSQQQFVSVADVAVGMQQRTDALAERAREAEDAWNELLQNTQHHQ</sequence>
<accession>A0A395HF74</accession>
<dbReference type="EMBL" id="KZ824386">
    <property type="protein sequence ID" value="RAL06507.1"/>
    <property type="molecule type" value="Genomic_DNA"/>
</dbReference>
<name>A0A395HF74_ASPHC</name>
<evidence type="ECO:0000313" key="2">
    <source>
        <dbReference type="Proteomes" id="UP000248961"/>
    </source>
</evidence>
<dbReference type="Proteomes" id="UP000248961">
    <property type="component" value="Unassembled WGS sequence"/>
</dbReference>
<organism evidence="1 2">
    <name type="scientific">Aspergillus homomorphus (strain CBS 101889)</name>
    <dbReference type="NCBI Taxonomy" id="1450537"/>
    <lineage>
        <taxon>Eukaryota</taxon>
        <taxon>Fungi</taxon>
        <taxon>Dikarya</taxon>
        <taxon>Ascomycota</taxon>
        <taxon>Pezizomycotina</taxon>
        <taxon>Eurotiomycetes</taxon>
        <taxon>Eurotiomycetidae</taxon>
        <taxon>Eurotiales</taxon>
        <taxon>Aspergillaceae</taxon>
        <taxon>Aspergillus</taxon>
        <taxon>Aspergillus subgen. Circumdati</taxon>
    </lineage>
</organism>
<keyword evidence="2" id="KW-1185">Reference proteome</keyword>